<sequence length="359" mass="40159">MALQGNLRDFSISEILQLLGTQRKSGCLVLERDAEKGVVYVTDGRIVSARDAGMPTHDPLIAFLRRIHRISDEQYRGLLTIHQESGRDLEDLLLNGRYFEQEVLAGFVERQILEALLRLSHWESGSYRFEPALTWKGARLVKLSIEGALIESARRIDERKRQRATFADPHQLLGVRDLPAADDSLSDEESELFGVIDGHHTVAEAVEAAPLTEYEAYEALHRMMEAGWVEFVGRREPGATVVAEAKPSGPQGRALVREIAAAVIALAVVFGLVLAGRALSRTAVVPAAAVDVFTATQVRDLRHILELYRRDHGDYPTQLSQLVEDDWITPHDLANPTGQLVYLHTRSMRDYQLTVDRAR</sequence>
<evidence type="ECO:0000313" key="4">
    <source>
        <dbReference type="Proteomes" id="UP000319771"/>
    </source>
</evidence>
<evidence type="ECO:0000313" key="3">
    <source>
        <dbReference type="EMBL" id="TMQ71054.1"/>
    </source>
</evidence>
<feature type="transmembrane region" description="Helical" evidence="1">
    <location>
        <begin position="259"/>
        <end position="279"/>
    </location>
</feature>
<dbReference type="PANTHER" id="PTHR36304">
    <property type="entry name" value="DOMAIN GTPASE-ACTIVATING PROTEIN, PUTATIVE-RELATED-RELATED"/>
    <property type="match status" value="1"/>
</dbReference>
<dbReference type="Proteomes" id="UP000319771">
    <property type="component" value="Unassembled WGS sequence"/>
</dbReference>
<accession>A0A538U578</accession>
<keyword evidence="1" id="KW-0472">Membrane</keyword>
<dbReference type="AlphaFoldDB" id="A0A538U578"/>
<proteinExistence type="predicted"/>
<dbReference type="EMBL" id="VBPB01000187">
    <property type="protein sequence ID" value="TMQ71054.1"/>
    <property type="molecule type" value="Genomic_DNA"/>
</dbReference>
<keyword evidence="1" id="KW-1133">Transmembrane helix</keyword>
<dbReference type="Pfam" id="PF14332">
    <property type="entry name" value="DUF4388"/>
    <property type="match status" value="1"/>
</dbReference>
<feature type="domain" description="PatA-like N-terminal" evidence="2">
    <location>
        <begin position="4"/>
        <end position="160"/>
    </location>
</feature>
<gene>
    <name evidence="3" type="ORF">E6K81_11030</name>
</gene>
<protein>
    <submittedName>
        <fullName evidence="3">DUF4388 domain-containing protein</fullName>
    </submittedName>
</protein>
<evidence type="ECO:0000256" key="1">
    <source>
        <dbReference type="SAM" id="Phobius"/>
    </source>
</evidence>
<keyword evidence="1" id="KW-0812">Transmembrane</keyword>
<dbReference type="InterPro" id="IPR025497">
    <property type="entry name" value="PatA-like_N"/>
</dbReference>
<reference evidence="3 4" key="1">
    <citation type="journal article" date="2019" name="Nat. Microbiol.">
        <title>Mediterranean grassland soil C-N compound turnover is dependent on rainfall and depth, and is mediated by genomically divergent microorganisms.</title>
        <authorList>
            <person name="Diamond S."/>
            <person name="Andeer P.F."/>
            <person name="Li Z."/>
            <person name="Crits-Christoph A."/>
            <person name="Burstein D."/>
            <person name="Anantharaman K."/>
            <person name="Lane K.R."/>
            <person name="Thomas B.C."/>
            <person name="Pan C."/>
            <person name="Northen T.R."/>
            <person name="Banfield J.F."/>
        </authorList>
    </citation>
    <scope>NUCLEOTIDE SEQUENCE [LARGE SCALE GENOMIC DNA]</scope>
    <source>
        <strain evidence="3">WS_11</strain>
    </source>
</reference>
<organism evidence="3 4">
    <name type="scientific">Eiseniibacteriota bacterium</name>
    <dbReference type="NCBI Taxonomy" id="2212470"/>
    <lineage>
        <taxon>Bacteria</taxon>
        <taxon>Candidatus Eiseniibacteriota</taxon>
    </lineage>
</organism>
<evidence type="ECO:0000259" key="2">
    <source>
        <dbReference type="Pfam" id="PF14332"/>
    </source>
</evidence>
<name>A0A538U578_UNCEI</name>
<dbReference type="PANTHER" id="PTHR36304:SF4">
    <property type="entry name" value="DUF4388 DOMAIN-CONTAINING PROTEIN"/>
    <property type="match status" value="1"/>
</dbReference>
<comment type="caution">
    <text evidence="3">The sequence shown here is derived from an EMBL/GenBank/DDBJ whole genome shotgun (WGS) entry which is preliminary data.</text>
</comment>